<evidence type="ECO:0000259" key="3">
    <source>
        <dbReference type="PROSITE" id="PS51109"/>
    </source>
</evidence>
<dbReference type="Pfam" id="PF06725">
    <property type="entry name" value="3D"/>
    <property type="match status" value="1"/>
</dbReference>
<dbReference type="SUPFAM" id="SSF50685">
    <property type="entry name" value="Barwin-like endoglucanases"/>
    <property type="match status" value="1"/>
</dbReference>
<accession>A0A263BRL0</accession>
<feature type="domain" description="G5" evidence="3">
    <location>
        <begin position="143"/>
        <end position="223"/>
    </location>
</feature>
<dbReference type="SMART" id="SM01208">
    <property type="entry name" value="G5"/>
    <property type="match status" value="1"/>
</dbReference>
<dbReference type="Gene3D" id="2.20.230.10">
    <property type="entry name" value="Resuscitation-promoting factor rpfb"/>
    <property type="match status" value="1"/>
</dbReference>
<sequence length="331" mass="36531">MKRLQKKKTVAIIASGVIMIILSSLLFFDLQQTPLTITVNGEKRAVLSDAITVEEVLIEQGITVSEHDKLSHAKDEPVTAHMEVTYEQAVMVELTDGKEKMEVWSTVTTVADLLKTQDITLGEWDKVEPKLEKPLVHGQKITITRIDKEIVTVEEEIDYTVENKKDATLTSGKKKIIQNGKVGTKVKQFEVTYVNGEKVARVLVEEEVTKEPVKHVIAVGTKPKVVQTYKQMPAGETFEVVATAYTALCDSGCTGITATGINLLENPDMKVIAVDPRVIPLGTRVFVEGYGYAIAGDTGGAIKGYKIDIYVKTKDEARKFGRKKVKITILN</sequence>
<keyword evidence="5" id="KW-1185">Reference proteome</keyword>
<dbReference type="InterPro" id="IPR007137">
    <property type="entry name" value="DUF348"/>
</dbReference>
<dbReference type="InterPro" id="IPR036908">
    <property type="entry name" value="RlpA-like_sf"/>
</dbReference>
<dbReference type="GO" id="GO:0004553">
    <property type="term" value="F:hydrolase activity, hydrolyzing O-glycosyl compounds"/>
    <property type="evidence" value="ECO:0007669"/>
    <property type="project" value="InterPro"/>
</dbReference>
<evidence type="ECO:0000313" key="5">
    <source>
        <dbReference type="Proteomes" id="UP000217083"/>
    </source>
</evidence>
<evidence type="ECO:0000313" key="4">
    <source>
        <dbReference type="EMBL" id="OZM55856.1"/>
    </source>
</evidence>
<dbReference type="GO" id="GO:0019867">
    <property type="term" value="C:outer membrane"/>
    <property type="evidence" value="ECO:0007669"/>
    <property type="project" value="InterPro"/>
</dbReference>
<dbReference type="GO" id="GO:0009254">
    <property type="term" value="P:peptidoglycan turnover"/>
    <property type="evidence" value="ECO:0007669"/>
    <property type="project" value="InterPro"/>
</dbReference>
<evidence type="ECO:0000256" key="1">
    <source>
        <dbReference type="ARBA" id="ARBA00022729"/>
    </source>
</evidence>
<dbReference type="PANTHER" id="PTHR39160">
    <property type="entry name" value="CELL WALL-BINDING PROTEIN YOCH"/>
    <property type="match status" value="1"/>
</dbReference>
<dbReference type="CDD" id="cd22786">
    <property type="entry name" value="DPBB_YuiC-like"/>
    <property type="match status" value="1"/>
</dbReference>
<keyword evidence="2" id="KW-0812">Transmembrane</keyword>
<organism evidence="4 5">
    <name type="scientific">Lottiidibacillus patelloidae</name>
    <dbReference type="NCBI Taxonomy" id="2670334"/>
    <lineage>
        <taxon>Bacteria</taxon>
        <taxon>Bacillati</taxon>
        <taxon>Bacillota</taxon>
        <taxon>Bacilli</taxon>
        <taxon>Bacillales</taxon>
        <taxon>Bacillaceae</taxon>
        <taxon>Lottiidibacillus</taxon>
    </lineage>
</organism>
<protein>
    <recommendedName>
        <fullName evidence="3">G5 domain-containing protein</fullName>
    </recommendedName>
</protein>
<dbReference type="AlphaFoldDB" id="A0A263BRL0"/>
<dbReference type="PANTHER" id="PTHR39160:SF4">
    <property type="entry name" value="RESUSCITATION-PROMOTING FACTOR RPFB"/>
    <property type="match status" value="1"/>
</dbReference>
<dbReference type="Pfam" id="PF07501">
    <property type="entry name" value="G5"/>
    <property type="match status" value="1"/>
</dbReference>
<dbReference type="InterPro" id="IPR051933">
    <property type="entry name" value="Resuscitation_pf_RpfB"/>
</dbReference>
<dbReference type="InterPro" id="IPR011098">
    <property type="entry name" value="G5_dom"/>
</dbReference>
<dbReference type="RefSeq" id="WP_094926557.1">
    <property type="nucleotide sequence ID" value="NZ_NPIA01000011.1"/>
</dbReference>
<dbReference type="Proteomes" id="UP000217083">
    <property type="component" value="Unassembled WGS sequence"/>
</dbReference>
<keyword evidence="2" id="KW-0472">Membrane</keyword>
<gene>
    <name evidence="4" type="ORF">CIB95_15160</name>
</gene>
<dbReference type="Gene3D" id="2.40.40.10">
    <property type="entry name" value="RlpA-like domain"/>
    <property type="match status" value="1"/>
</dbReference>
<reference evidence="4 5" key="2">
    <citation type="submission" date="2017-09" db="EMBL/GenBank/DDBJ databases">
        <title>Bacillus patelloidae sp. nov., isolated from the intestinal tract of a marine limpet.</title>
        <authorList>
            <person name="Liu R."/>
            <person name="Dong C."/>
            <person name="Shao Z."/>
        </authorList>
    </citation>
    <scope>NUCLEOTIDE SEQUENCE [LARGE SCALE GENOMIC DNA]</scope>
    <source>
        <strain evidence="4 5">SA5d-4</strain>
    </source>
</reference>
<comment type="caution">
    <text evidence="4">The sequence shown here is derived from an EMBL/GenBank/DDBJ whole genome shotgun (WGS) entry which is preliminary data.</text>
</comment>
<keyword evidence="2" id="KW-1133">Transmembrane helix</keyword>
<evidence type="ECO:0000256" key="2">
    <source>
        <dbReference type="SAM" id="Phobius"/>
    </source>
</evidence>
<dbReference type="PROSITE" id="PS51109">
    <property type="entry name" value="G5"/>
    <property type="match status" value="1"/>
</dbReference>
<dbReference type="EMBL" id="NPIA01000011">
    <property type="protein sequence ID" value="OZM55856.1"/>
    <property type="molecule type" value="Genomic_DNA"/>
</dbReference>
<feature type="transmembrane region" description="Helical" evidence="2">
    <location>
        <begin position="9"/>
        <end position="28"/>
    </location>
</feature>
<name>A0A263BRL0_9BACI</name>
<keyword evidence="1" id="KW-0732">Signal</keyword>
<dbReference type="InterPro" id="IPR010611">
    <property type="entry name" value="3D_dom"/>
</dbReference>
<proteinExistence type="predicted"/>
<reference evidence="5" key="1">
    <citation type="submission" date="2017-08" db="EMBL/GenBank/DDBJ databases">
        <authorList>
            <person name="Huang Z."/>
        </authorList>
    </citation>
    <scope>NUCLEOTIDE SEQUENCE [LARGE SCALE GENOMIC DNA]</scope>
    <source>
        <strain evidence="5">SA5d-4</strain>
    </source>
</reference>
<dbReference type="Pfam" id="PF03990">
    <property type="entry name" value="DUF348"/>
    <property type="match status" value="2"/>
</dbReference>